<name>A0A0V1K2J7_TRIPS</name>
<feature type="transmembrane region" description="Helical" evidence="1">
    <location>
        <begin position="86"/>
        <end position="107"/>
    </location>
</feature>
<sequence>MPNTDERIKNVLSVLNSSHSRTCLPENVCKFLFHCYVYAYVALVSMACVHLHLEKREYKFDMKAVMASVLNCIKRTRWTSTIRRRLSIQGSCIFLQFIFITWIGILIDSKKNEDSDDTKQSGEQTACAVSHGSLFCRSRMRILQKGEVIP</sequence>
<evidence type="ECO:0000256" key="1">
    <source>
        <dbReference type="SAM" id="Phobius"/>
    </source>
</evidence>
<accession>A0A0V1K2J7</accession>
<gene>
    <name evidence="2" type="ORF">T4C_11781</name>
</gene>
<keyword evidence="1" id="KW-0472">Membrane</keyword>
<organism evidence="2 3">
    <name type="scientific">Trichinella pseudospiralis</name>
    <name type="common">Parasitic roundworm</name>
    <dbReference type="NCBI Taxonomy" id="6337"/>
    <lineage>
        <taxon>Eukaryota</taxon>
        <taxon>Metazoa</taxon>
        <taxon>Ecdysozoa</taxon>
        <taxon>Nematoda</taxon>
        <taxon>Enoplea</taxon>
        <taxon>Dorylaimia</taxon>
        <taxon>Trichinellida</taxon>
        <taxon>Trichinellidae</taxon>
        <taxon>Trichinella</taxon>
    </lineage>
</organism>
<dbReference type="Proteomes" id="UP000054826">
    <property type="component" value="Unassembled WGS sequence"/>
</dbReference>
<dbReference type="EMBL" id="JYDV01000022">
    <property type="protein sequence ID" value="KRZ41061.1"/>
    <property type="molecule type" value="Genomic_DNA"/>
</dbReference>
<reference evidence="2 3" key="1">
    <citation type="submission" date="2015-01" db="EMBL/GenBank/DDBJ databases">
        <title>Evolution of Trichinella species and genotypes.</title>
        <authorList>
            <person name="Korhonen P.K."/>
            <person name="Edoardo P."/>
            <person name="Giuseppe L.R."/>
            <person name="Gasser R.B."/>
        </authorList>
    </citation>
    <scope>NUCLEOTIDE SEQUENCE [LARGE SCALE GENOMIC DNA]</scope>
    <source>
        <strain evidence="2">ISS176</strain>
    </source>
</reference>
<evidence type="ECO:0000313" key="3">
    <source>
        <dbReference type="Proteomes" id="UP000054826"/>
    </source>
</evidence>
<proteinExistence type="predicted"/>
<protein>
    <submittedName>
        <fullName evidence="2">Uncharacterized protein</fullName>
    </submittedName>
</protein>
<dbReference type="AlphaFoldDB" id="A0A0V1K2J7"/>
<keyword evidence="1" id="KW-0812">Transmembrane</keyword>
<feature type="transmembrane region" description="Helical" evidence="1">
    <location>
        <begin position="31"/>
        <end position="53"/>
    </location>
</feature>
<keyword evidence="1" id="KW-1133">Transmembrane helix</keyword>
<comment type="caution">
    <text evidence="2">The sequence shown here is derived from an EMBL/GenBank/DDBJ whole genome shotgun (WGS) entry which is preliminary data.</text>
</comment>
<evidence type="ECO:0000313" key="2">
    <source>
        <dbReference type="EMBL" id="KRZ41061.1"/>
    </source>
</evidence>